<evidence type="ECO:0000256" key="1">
    <source>
        <dbReference type="SAM" id="Coils"/>
    </source>
</evidence>
<keyword evidence="4" id="KW-1185">Reference proteome</keyword>
<evidence type="ECO:0000313" key="4">
    <source>
        <dbReference type="Proteomes" id="UP000309340"/>
    </source>
</evidence>
<organism evidence="3 4">
    <name type="scientific">Friedmanniomyces simplex</name>
    <dbReference type="NCBI Taxonomy" id="329884"/>
    <lineage>
        <taxon>Eukaryota</taxon>
        <taxon>Fungi</taxon>
        <taxon>Dikarya</taxon>
        <taxon>Ascomycota</taxon>
        <taxon>Pezizomycotina</taxon>
        <taxon>Dothideomycetes</taxon>
        <taxon>Dothideomycetidae</taxon>
        <taxon>Mycosphaerellales</taxon>
        <taxon>Teratosphaeriaceae</taxon>
        <taxon>Friedmanniomyces</taxon>
    </lineage>
</organism>
<dbReference type="Gene3D" id="1.10.287.1490">
    <property type="match status" value="1"/>
</dbReference>
<accession>A0A4U0WS41</accession>
<feature type="compositionally biased region" description="Acidic residues" evidence="2">
    <location>
        <begin position="245"/>
        <end position="259"/>
    </location>
</feature>
<feature type="region of interest" description="Disordered" evidence="2">
    <location>
        <begin position="302"/>
        <end position="321"/>
    </location>
</feature>
<feature type="coiled-coil region" evidence="1">
    <location>
        <begin position="399"/>
        <end position="601"/>
    </location>
</feature>
<dbReference type="EMBL" id="NAJQ01000706">
    <property type="protein sequence ID" value="TKA65787.1"/>
    <property type="molecule type" value="Genomic_DNA"/>
</dbReference>
<proteinExistence type="predicted"/>
<dbReference type="OrthoDB" id="3905803at2759"/>
<feature type="region of interest" description="Disordered" evidence="2">
    <location>
        <begin position="37"/>
        <end position="94"/>
    </location>
</feature>
<evidence type="ECO:0000256" key="2">
    <source>
        <dbReference type="SAM" id="MobiDB-lite"/>
    </source>
</evidence>
<keyword evidence="1" id="KW-0175">Coiled coil</keyword>
<feature type="region of interest" description="Disordered" evidence="2">
    <location>
        <begin position="194"/>
        <end position="259"/>
    </location>
</feature>
<evidence type="ECO:0000313" key="3">
    <source>
        <dbReference type="EMBL" id="TKA65787.1"/>
    </source>
</evidence>
<feature type="compositionally biased region" description="Basic and acidic residues" evidence="2">
    <location>
        <begin position="68"/>
        <end position="90"/>
    </location>
</feature>
<name>A0A4U0WS41_9PEZI</name>
<protein>
    <submittedName>
        <fullName evidence="3">Uncharacterized protein</fullName>
    </submittedName>
</protein>
<feature type="compositionally biased region" description="Basic and acidic residues" evidence="2">
    <location>
        <begin position="37"/>
        <end position="50"/>
    </location>
</feature>
<dbReference type="SUPFAM" id="SSF90257">
    <property type="entry name" value="Myosin rod fragments"/>
    <property type="match status" value="1"/>
</dbReference>
<dbReference type="STRING" id="329884.A0A4U0WS41"/>
<feature type="compositionally biased region" description="Polar residues" evidence="2">
    <location>
        <begin position="52"/>
        <end position="67"/>
    </location>
</feature>
<comment type="caution">
    <text evidence="3">The sequence shown here is derived from an EMBL/GenBank/DDBJ whole genome shotgun (WGS) entry which is preliminary data.</text>
</comment>
<sequence length="720" mass="81565">MSSGDEARLVRQKTEYEEQVGDWYERWGEEQVKNAELEQKLAKSEAERKRLSTQTQDQSKEVNSSLEKVNELQEELDRIRTEKQQQDGKLGKLQPQVENLDALVKVTESTVKDTEEKLREAEKQRDELAATNAGLHAEYDQYEADYTEKLAAFEQNADAQEQLDKVLKLFQEEFTELAKGVNIDDYLKQFRETVQGSRRLRRDESQSSLASALGEPHSGSSRARDNRNVSGASIGDELRDRDHETDEESDDEGAAADGDAEETLKDFQGIEVGVDPHQVNNWAGGEATVEAIDDLFGEKQSMSTQTPRADGPLIPDPFPRAKNYRDAETWTNTKVEKGVQCDYEVPTVTKHRHDEIVTEHRNHRSESERLLAIARADGKAKDQKFSDQYRLNIPLRDEITTQNEEIKKQRDKIAKLTAEVTSLESRVSRRESAAKKAAELAQTQIRQLENDLLEQRRKAEAAKALQDAASLATTDTNTRNSELERELKELRRECDAAQAAGKGASSADLIDQRIVELESDTYELQEDLHEAKERQKASAKELLGADNRIVALENDLKELLRKSKAVEDASATAVDRATDRVRELEKHVEELEADLAASRLQRDRAIHGDHVAQNALLNLQAEMDLQPQPTVVYVATPPKTLLQKFHDAPAWLKFLLFLTIGLWVAGMVNNIQKNHWWDWTNDLMHSRVRYTSEMRYHCGGASKLWVLLGEYVGGDMSLVG</sequence>
<dbReference type="AlphaFoldDB" id="A0A4U0WS41"/>
<dbReference type="Proteomes" id="UP000309340">
    <property type="component" value="Unassembled WGS sequence"/>
</dbReference>
<gene>
    <name evidence="3" type="ORF">B0A55_09111</name>
</gene>
<reference evidence="3 4" key="1">
    <citation type="submission" date="2017-03" db="EMBL/GenBank/DDBJ databases">
        <title>Genomes of endolithic fungi from Antarctica.</title>
        <authorList>
            <person name="Coleine C."/>
            <person name="Masonjones S."/>
            <person name="Stajich J.E."/>
        </authorList>
    </citation>
    <scope>NUCLEOTIDE SEQUENCE [LARGE SCALE GENOMIC DNA]</scope>
    <source>
        <strain evidence="3 4">CCFEE 5184</strain>
    </source>
</reference>